<dbReference type="AlphaFoldDB" id="A0A2N9IBA9"/>
<gene>
    <name evidence="2" type="ORF">FSB_LOCUS51078</name>
</gene>
<accession>A0A2N9IBA9</accession>
<dbReference type="InterPro" id="IPR057523">
    <property type="entry name" value="HTH_74"/>
</dbReference>
<dbReference type="PANTHER" id="PTHR34799:SF2">
    <property type="entry name" value="OS07G0656300 PROTEIN"/>
    <property type="match status" value="1"/>
</dbReference>
<feature type="domain" description="HTH three-helical bundle" evidence="1">
    <location>
        <begin position="29"/>
        <end position="63"/>
    </location>
</feature>
<reference evidence="2" key="1">
    <citation type="submission" date="2018-02" db="EMBL/GenBank/DDBJ databases">
        <authorList>
            <person name="Cohen D.B."/>
            <person name="Kent A.D."/>
        </authorList>
    </citation>
    <scope>NUCLEOTIDE SEQUENCE</scope>
</reference>
<name>A0A2N9IBA9_FAGSY</name>
<proteinExistence type="predicted"/>
<evidence type="ECO:0000259" key="1">
    <source>
        <dbReference type="Pfam" id="PF25370"/>
    </source>
</evidence>
<dbReference type="Pfam" id="PF25370">
    <property type="entry name" value="HTH_74"/>
    <property type="match status" value="1"/>
</dbReference>
<protein>
    <recommendedName>
        <fullName evidence="1">HTH three-helical bundle domain-containing protein</fullName>
    </recommendedName>
</protein>
<sequence length="88" mass="9634">MALFPSDSEREVASVLLSLSHSQPISELRAADAILKLLSGGSFLDAEIRRELGDNPYINKALRSLLNVGKVKRSGKGGRQDPYIYMMA</sequence>
<dbReference type="EMBL" id="OIVN01005591">
    <property type="protein sequence ID" value="SPD23196.1"/>
    <property type="molecule type" value="Genomic_DNA"/>
</dbReference>
<evidence type="ECO:0000313" key="2">
    <source>
        <dbReference type="EMBL" id="SPD23196.1"/>
    </source>
</evidence>
<organism evidence="2">
    <name type="scientific">Fagus sylvatica</name>
    <name type="common">Beechnut</name>
    <dbReference type="NCBI Taxonomy" id="28930"/>
    <lineage>
        <taxon>Eukaryota</taxon>
        <taxon>Viridiplantae</taxon>
        <taxon>Streptophyta</taxon>
        <taxon>Embryophyta</taxon>
        <taxon>Tracheophyta</taxon>
        <taxon>Spermatophyta</taxon>
        <taxon>Magnoliopsida</taxon>
        <taxon>eudicotyledons</taxon>
        <taxon>Gunneridae</taxon>
        <taxon>Pentapetalae</taxon>
        <taxon>rosids</taxon>
        <taxon>fabids</taxon>
        <taxon>Fagales</taxon>
        <taxon>Fagaceae</taxon>
        <taxon>Fagus</taxon>
    </lineage>
</organism>
<dbReference type="PANTHER" id="PTHR34799">
    <property type="entry name" value="OS07G0656300 PROTEIN"/>
    <property type="match status" value="1"/>
</dbReference>